<evidence type="ECO:0000256" key="11">
    <source>
        <dbReference type="SAM" id="SignalP"/>
    </source>
</evidence>
<evidence type="ECO:0000256" key="10">
    <source>
        <dbReference type="SAM" id="MobiDB-lite"/>
    </source>
</evidence>
<dbReference type="InterPro" id="IPR051045">
    <property type="entry name" value="TonB-dependent_transducer"/>
</dbReference>
<dbReference type="SUPFAM" id="SSF74653">
    <property type="entry name" value="TolA/TonB C-terminal domain"/>
    <property type="match status" value="1"/>
</dbReference>
<dbReference type="InterPro" id="IPR037682">
    <property type="entry name" value="TonB_C"/>
</dbReference>
<dbReference type="Pfam" id="PF03544">
    <property type="entry name" value="TonB_C"/>
    <property type="match status" value="1"/>
</dbReference>
<keyword evidence="4" id="KW-1003">Cell membrane</keyword>
<evidence type="ECO:0000256" key="8">
    <source>
        <dbReference type="ARBA" id="ARBA00022989"/>
    </source>
</evidence>
<dbReference type="Gene3D" id="3.30.1150.10">
    <property type="match status" value="1"/>
</dbReference>
<feature type="chain" id="PRO_5026668207" evidence="11">
    <location>
        <begin position="24"/>
        <end position="338"/>
    </location>
</feature>
<evidence type="ECO:0000256" key="7">
    <source>
        <dbReference type="ARBA" id="ARBA00022927"/>
    </source>
</evidence>
<feature type="region of interest" description="Disordered" evidence="10">
    <location>
        <begin position="224"/>
        <end position="243"/>
    </location>
</feature>
<sequence>MCFVKTIVSLLVMLMVGLQSVQSQNWVIVKTPSVKVISETRRVGGVLGKAKKGAALWLREGTVTDDWAHVWFKGRAGGLPLSAVEQFSSSKLSWQAMARTYDLVSLKEEGKVLATMDFEVRDSTLFMCLRWPDSRRGTEIYELARDSYRLVATRAYAGEMPDDMKMFYQTAKSLKYARVFYYDETKKSFFDGDSFYFRENAESVSKDTACFAGIKKRVEKFRKETKERKTGTGRNAVMPGEQNPEFPGGEKACMAFLSKNIHYPPVCVSEEASGRVYVQFVVEKDGGIGQIRVLRSPHPYLAQEAVRVVGIMPDWKPGYKNGKPVRVLFSLPVKFGLK</sequence>
<comment type="subcellular location">
    <subcellularLocation>
        <location evidence="1">Cell inner membrane</location>
        <topology evidence="1">Single-pass membrane protein</topology>
        <orientation evidence="1">Periplasmic side</orientation>
    </subcellularLocation>
</comment>
<keyword evidence="8" id="KW-1133">Transmembrane helix</keyword>
<dbReference type="GO" id="GO:0015031">
    <property type="term" value="P:protein transport"/>
    <property type="evidence" value="ECO:0007669"/>
    <property type="project" value="UniProtKB-KW"/>
</dbReference>
<evidence type="ECO:0000256" key="3">
    <source>
        <dbReference type="ARBA" id="ARBA00022448"/>
    </source>
</evidence>
<dbReference type="EMBL" id="CACRUT010000015">
    <property type="protein sequence ID" value="VYU36804.1"/>
    <property type="molecule type" value="Genomic_DNA"/>
</dbReference>
<evidence type="ECO:0000256" key="2">
    <source>
        <dbReference type="ARBA" id="ARBA00006555"/>
    </source>
</evidence>
<dbReference type="PANTHER" id="PTHR33446:SF2">
    <property type="entry name" value="PROTEIN TONB"/>
    <property type="match status" value="1"/>
</dbReference>
<name>A0A6N3EA90_9BACT</name>
<evidence type="ECO:0000259" key="12">
    <source>
        <dbReference type="PROSITE" id="PS52015"/>
    </source>
</evidence>
<reference evidence="13" key="1">
    <citation type="submission" date="2019-11" db="EMBL/GenBank/DDBJ databases">
        <authorList>
            <person name="Feng L."/>
        </authorList>
    </citation>
    <scope>NUCLEOTIDE SEQUENCE</scope>
    <source>
        <strain evidence="13">PclaraLFYP37</strain>
    </source>
</reference>
<evidence type="ECO:0000256" key="5">
    <source>
        <dbReference type="ARBA" id="ARBA00022519"/>
    </source>
</evidence>
<keyword evidence="9" id="KW-0472">Membrane</keyword>
<dbReference type="GO" id="GO:0031992">
    <property type="term" value="F:energy transducer activity"/>
    <property type="evidence" value="ECO:0007669"/>
    <property type="project" value="TreeGrafter"/>
</dbReference>
<dbReference type="GO" id="GO:0098797">
    <property type="term" value="C:plasma membrane protein complex"/>
    <property type="evidence" value="ECO:0007669"/>
    <property type="project" value="TreeGrafter"/>
</dbReference>
<dbReference type="GO" id="GO:0055085">
    <property type="term" value="P:transmembrane transport"/>
    <property type="evidence" value="ECO:0007669"/>
    <property type="project" value="InterPro"/>
</dbReference>
<proteinExistence type="inferred from homology"/>
<accession>A0A6N3EA90</accession>
<keyword evidence="6" id="KW-0812">Transmembrane</keyword>
<keyword evidence="3" id="KW-0813">Transport</keyword>
<evidence type="ECO:0000256" key="1">
    <source>
        <dbReference type="ARBA" id="ARBA00004383"/>
    </source>
</evidence>
<comment type="similarity">
    <text evidence="2">Belongs to the TonB family.</text>
</comment>
<dbReference type="NCBIfam" id="TIGR01352">
    <property type="entry name" value="tonB_Cterm"/>
    <property type="match status" value="1"/>
</dbReference>
<evidence type="ECO:0000313" key="13">
    <source>
        <dbReference type="EMBL" id="VYU36804.1"/>
    </source>
</evidence>
<keyword evidence="7" id="KW-0653">Protein transport</keyword>
<keyword evidence="11" id="KW-0732">Signal</keyword>
<keyword evidence="5" id="KW-0997">Cell inner membrane</keyword>
<dbReference type="PANTHER" id="PTHR33446">
    <property type="entry name" value="PROTEIN TONB-RELATED"/>
    <property type="match status" value="1"/>
</dbReference>
<feature type="signal peptide" evidence="11">
    <location>
        <begin position="1"/>
        <end position="23"/>
    </location>
</feature>
<evidence type="ECO:0000256" key="6">
    <source>
        <dbReference type="ARBA" id="ARBA00022692"/>
    </source>
</evidence>
<feature type="domain" description="TonB C-terminal" evidence="12">
    <location>
        <begin position="248"/>
        <end position="338"/>
    </location>
</feature>
<dbReference type="InterPro" id="IPR006260">
    <property type="entry name" value="TonB/TolA_C"/>
</dbReference>
<gene>
    <name evidence="13" type="ORF">PCLFYP37_02650</name>
</gene>
<evidence type="ECO:0000256" key="4">
    <source>
        <dbReference type="ARBA" id="ARBA00022475"/>
    </source>
</evidence>
<protein>
    <submittedName>
        <fullName evidence="13">Gram-negative bacterial tonB protein</fullName>
    </submittedName>
</protein>
<dbReference type="AlphaFoldDB" id="A0A6N3EA90"/>
<organism evidence="13">
    <name type="scientific">Paraprevotella clara</name>
    <dbReference type="NCBI Taxonomy" id="454154"/>
    <lineage>
        <taxon>Bacteria</taxon>
        <taxon>Pseudomonadati</taxon>
        <taxon>Bacteroidota</taxon>
        <taxon>Bacteroidia</taxon>
        <taxon>Bacteroidales</taxon>
        <taxon>Prevotellaceae</taxon>
        <taxon>Paraprevotella</taxon>
    </lineage>
</organism>
<evidence type="ECO:0000256" key="9">
    <source>
        <dbReference type="ARBA" id="ARBA00023136"/>
    </source>
</evidence>
<dbReference type="PROSITE" id="PS52015">
    <property type="entry name" value="TONB_CTD"/>
    <property type="match status" value="1"/>
</dbReference>